<dbReference type="InterPro" id="IPR036673">
    <property type="entry name" value="Cyanovirin-N_sf"/>
</dbReference>
<proteinExistence type="predicted"/>
<organism evidence="3 4">
    <name type="scientific">Penicillium alfredii</name>
    <dbReference type="NCBI Taxonomy" id="1506179"/>
    <lineage>
        <taxon>Eukaryota</taxon>
        <taxon>Fungi</taxon>
        <taxon>Dikarya</taxon>
        <taxon>Ascomycota</taxon>
        <taxon>Pezizomycotina</taxon>
        <taxon>Eurotiomycetes</taxon>
        <taxon>Eurotiomycetidae</taxon>
        <taxon>Eurotiales</taxon>
        <taxon>Aspergillaceae</taxon>
        <taxon>Penicillium</taxon>
    </lineage>
</organism>
<dbReference type="InterPro" id="IPR011058">
    <property type="entry name" value="Cyanovirin-N"/>
</dbReference>
<name>A0A9W9JWC9_9EURO</name>
<feature type="signal peptide" evidence="1">
    <location>
        <begin position="1"/>
        <end position="16"/>
    </location>
</feature>
<keyword evidence="4" id="KW-1185">Reference proteome</keyword>
<sequence length="155" mass="16469">MHLFFVLSFLVASVLAIDSTQAMSCNADSSLSKGLVPLSKLCSGGELNNDGWLSVKCDVGAEVMKFSVGLNWCVANYDGNLALAKNGNAMQSCAKSDCQVLVEKKKRATLKCTATHCSGEVDLDKAINFTGTYLTCGGMIGSGGQLQKRLFQDEL</sequence>
<dbReference type="AlphaFoldDB" id="A0A9W9JWC9"/>
<feature type="domain" description="Cyanovirin-N" evidence="2">
    <location>
        <begin position="42"/>
        <end position="128"/>
    </location>
</feature>
<dbReference type="SUPFAM" id="SSF51322">
    <property type="entry name" value="Cyanovirin-N"/>
    <property type="match status" value="1"/>
</dbReference>
<dbReference type="RefSeq" id="XP_056507395.1">
    <property type="nucleotide sequence ID" value="XM_056659102.1"/>
</dbReference>
<dbReference type="Pfam" id="PF08881">
    <property type="entry name" value="CVNH"/>
    <property type="match status" value="1"/>
</dbReference>
<dbReference type="EMBL" id="JAPMSZ010000011">
    <property type="protein sequence ID" value="KAJ5083998.1"/>
    <property type="molecule type" value="Genomic_DNA"/>
</dbReference>
<reference evidence="3" key="1">
    <citation type="submission" date="2022-11" db="EMBL/GenBank/DDBJ databases">
        <authorList>
            <person name="Petersen C."/>
        </authorList>
    </citation>
    <scope>NUCLEOTIDE SEQUENCE</scope>
    <source>
        <strain evidence="3">IBT 34128</strain>
    </source>
</reference>
<dbReference type="Proteomes" id="UP001141434">
    <property type="component" value="Unassembled WGS sequence"/>
</dbReference>
<dbReference type="GeneID" id="81398271"/>
<comment type="caution">
    <text evidence="3">The sequence shown here is derived from an EMBL/GenBank/DDBJ whole genome shotgun (WGS) entry which is preliminary data.</text>
</comment>
<dbReference type="Gene3D" id="2.30.60.10">
    <property type="entry name" value="Cyanovirin-N"/>
    <property type="match status" value="1"/>
</dbReference>
<dbReference type="OrthoDB" id="10436998at2759"/>
<gene>
    <name evidence="3" type="ORF">NUU61_008577</name>
</gene>
<keyword evidence="1" id="KW-0732">Signal</keyword>
<protein>
    <recommendedName>
        <fullName evidence="2">Cyanovirin-N domain-containing protein</fullName>
    </recommendedName>
</protein>
<reference evidence="3" key="2">
    <citation type="journal article" date="2023" name="IMA Fungus">
        <title>Comparative genomic study of the Penicillium genus elucidates a diverse pangenome and 15 lateral gene transfer events.</title>
        <authorList>
            <person name="Petersen C."/>
            <person name="Sorensen T."/>
            <person name="Nielsen M.R."/>
            <person name="Sondergaard T.E."/>
            <person name="Sorensen J.L."/>
            <person name="Fitzpatrick D.A."/>
            <person name="Frisvad J.C."/>
            <person name="Nielsen K.L."/>
        </authorList>
    </citation>
    <scope>NUCLEOTIDE SEQUENCE</scope>
    <source>
        <strain evidence="3">IBT 34128</strain>
    </source>
</reference>
<evidence type="ECO:0000259" key="2">
    <source>
        <dbReference type="Pfam" id="PF08881"/>
    </source>
</evidence>
<evidence type="ECO:0000313" key="4">
    <source>
        <dbReference type="Proteomes" id="UP001141434"/>
    </source>
</evidence>
<accession>A0A9W9JWC9</accession>
<feature type="chain" id="PRO_5040809977" description="Cyanovirin-N domain-containing protein" evidence="1">
    <location>
        <begin position="17"/>
        <end position="155"/>
    </location>
</feature>
<evidence type="ECO:0000256" key="1">
    <source>
        <dbReference type="SAM" id="SignalP"/>
    </source>
</evidence>
<evidence type="ECO:0000313" key="3">
    <source>
        <dbReference type="EMBL" id="KAJ5083998.1"/>
    </source>
</evidence>